<dbReference type="PIRSF" id="PIRSF000097">
    <property type="entry name" value="AKR"/>
    <property type="match status" value="1"/>
</dbReference>
<keyword evidence="2" id="KW-0521">NADP</keyword>
<dbReference type="EMBL" id="FJUX01000031">
    <property type="protein sequence ID" value="CZS97323.1"/>
    <property type="molecule type" value="Genomic_DNA"/>
</dbReference>
<dbReference type="InterPro" id="IPR018170">
    <property type="entry name" value="Aldo/ket_reductase_CS"/>
</dbReference>
<evidence type="ECO:0000256" key="4">
    <source>
        <dbReference type="PIRSR" id="PIRSR000097-1"/>
    </source>
</evidence>
<dbReference type="Proteomes" id="UP000178912">
    <property type="component" value="Unassembled WGS sequence"/>
</dbReference>
<dbReference type="PRINTS" id="PR00069">
    <property type="entry name" value="ALDKETRDTASE"/>
</dbReference>
<dbReference type="SUPFAM" id="SSF51430">
    <property type="entry name" value="NAD(P)-linked oxidoreductase"/>
    <property type="match status" value="1"/>
</dbReference>
<feature type="site" description="Lowers pKa of active site Tyr" evidence="6">
    <location>
        <position position="84"/>
    </location>
</feature>
<evidence type="ECO:0000313" key="8">
    <source>
        <dbReference type="EMBL" id="CZS97323.1"/>
    </source>
</evidence>
<keyword evidence="9" id="KW-1185">Reference proteome</keyword>
<reference evidence="9" key="1">
    <citation type="submission" date="2016-03" db="EMBL/GenBank/DDBJ databases">
        <authorList>
            <person name="Guldener U."/>
        </authorList>
    </citation>
    <scope>NUCLEOTIDE SEQUENCE [LARGE SCALE GENOMIC DNA]</scope>
    <source>
        <strain evidence="9">04CH-RAC-A.6.1</strain>
    </source>
</reference>
<dbReference type="CDD" id="cd19071">
    <property type="entry name" value="AKR_AKR1-5-like"/>
    <property type="match status" value="1"/>
</dbReference>
<evidence type="ECO:0000256" key="2">
    <source>
        <dbReference type="ARBA" id="ARBA00022857"/>
    </source>
</evidence>
<accession>A0A1E1KGY1</accession>
<evidence type="ECO:0000313" key="9">
    <source>
        <dbReference type="Proteomes" id="UP000178912"/>
    </source>
</evidence>
<evidence type="ECO:0000259" key="7">
    <source>
        <dbReference type="Pfam" id="PF00248"/>
    </source>
</evidence>
<evidence type="ECO:0000256" key="6">
    <source>
        <dbReference type="PIRSR" id="PIRSR000097-3"/>
    </source>
</evidence>
<feature type="active site" description="Proton donor" evidence="4">
    <location>
        <position position="53"/>
    </location>
</feature>
<protein>
    <recommendedName>
        <fullName evidence="7">NADP-dependent oxidoreductase domain-containing protein</fullName>
    </recommendedName>
</protein>
<dbReference type="PANTHER" id="PTHR43827:SF3">
    <property type="entry name" value="NADP-DEPENDENT OXIDOREDUCTASE DOMAIN-CONTAINING PROTEIN"/>
    <property type="match status" value="1"/>
</dbReference>
<dbReference type="PROSITE" id="PS00062">
    <property type="entry name" value="ALDOKETO_REDUCTASE_2"/>
    <property type="match status" value="1"/>
</dbReference>
<dbReference type="Pfam" id="PF00248">
    <property type="entry name" value="Aldo_ket_red"/>
    <property type="match status" value="1"/>
</dbReference>
<dbReference type="InterPro" id="IPR023210">
    <property type="entry name" value="NADP_OxRdtase_dom"/>
</dbReference>
<dbReference type="Gene3D" id="3.20.20.100">
    <property type="entry name" value="NADP-dependent oxidoreductase domain"/>
    <property type="match status" value="1"/>
</dbReference>
<feature type="domain" description="NADP-dependent oxidoreductase" evidence="7">
    <location>
        <begin position="21"/>
        <end position="283"/>
    </location>
</feature>
<feature type="binding site" evidence="5">
    <location>
        <position position="115"/>
    </location>
    <ligand>
        <name>substrate</name>
    </ligand>
</feature>
<comment type="similarity">
    <text evidence="1">Belongs to the aldo/keto reductase family.</text>
</comment>
<proteinExistence type="inferred from homology"/>
<dbReference type="AlphaFoldDB" id="A0A1E1KGY1"/>
<dbReference type="OrthoDB" id="416253at2759"/>
<evidence type="ECO:0000256" key="3">
    <source>
        <dbReference type="ARBA" id="ARBA00023002"/>
    </source>
</evidence>
<name>A0A1E1KGY1_9HELO</name>
<dbReference type="PROSITE" id="PS00798">
    <property type="entry name" value="ALDOKETO_REDUCTASE_1"/>
    <property type="match status" value="1"/>
</dbReference>
<organism evidence="8 9">
    <name type="scientific">Rhynchosporium agropyri</name>
    <dbReference type="NCBI Taxonomy" id="914238"/>
    <lineage>
        <taxon>Eukaryota</taxon>
        <taxon>Fungi</taxon>
        <taxon>Dikarya</taxon>
        <taxon>Ascomycota</taxon>
        <taxon>Pezizomycotina</taxon>
        <taxon>Leotiomycetes</taxon>
        <taxon>Helotiales</taxon>
        <taxon>Ploettnerulaceae</taxon>
        <taxon>Rhynchosporium</taxon>
    </lineage>
</organism>
<dbReference type="PANTHER" id="PTHR43827">
    <property type="entry name" value="2,5-DIKETO-D-GLUCONIC ACID REDUCTASE"/>
    <property type="match status" value="1"/>
</dbReference>
<keyword evidence="3" id="KW-0560">Oxidoreductase</keyword>
<dbReference type="InterPro" id="IPR036812">
    <property type="entry name" value="NAD(P)_OxRdtase_dom_sf"/>
</dbReference>
<evidence type="ECO:0000256" key="1">
    <source>
        <dbReference type="ARBA" id="ARBA00007905"/>
    </source>
</evidence>
<sequence>MTPHFSFSMTYKAHSVIPSVGLGTFRLKHDTVKPVIRKAIQLGYRHIDTAAIYHNEAEIGEVLEELYASPNIILSRSELWITSKLSPYDMKTPREALLKTLSELQTSYLDLYLIHWPAMARLPVTSPQNKRLRLEAWKALNEAKEKGLVRHIGVSNFTVEHLKELSETPWGIRNAFVQMEIHPWYWGDAAEIRKVFSKQNLTMVEYALLAEGKLMQADCPVVFDLISERSGLTKVQVVLAWALRKGWYVLAKSEDEEHLRQNLEASTLAERLTANDIVAIDEVSLQGEDKRCWDPRLVQ</sequence>
<dbReference type="InterPro" id="IPR020471">
    <property type="entry name" value="AKR"/>
</dbReference>
<gene>
    <name evidence="8" type="ORF">RAG0_06465</name>
</gene>
<dbReference type="GO" id="GO:0016616">
    <property type="term" value="F:oxidoreductase activity, acting on the CH-OH group of donors, NAD or NADP as acceptor"/>
    <property type="evidence" value="ECO:0007669"/>
    <property type="project" value="UniProtKB-ARBA"/>
</dbReference>
<evidence type="ECO:0000256" key="5">
    <source>
        <dbReference type="PIRSR" id="PIRSR000097-2"/>
    </source>
</evidence>